<dbReference type="Proteomes" id="UP000078070">
    <property type="component" value="Chromosome"/>
</dbReference>
<reference evidence="2 3" key="2">
    <citation type="journal article" date="2018" name="Int. J. Syst. Evol. Microbiol.">
        <title>Marinobacterium aestuarii sp. nov., a benzene-degrading marine bacterium isolated from estuary sediment.</title>
        <authorList>
            <person name="Bae S.S."/>
            <person name="Jung J."/>
            <person name="Chung D."/>
            <person name="Baek K."/>
        </authorList>
    </citation>
    <scope>NUCLEOTIDE SEQUENCE [LARGE SCALE GENOMIC DNA]</scope>
    <source>
        <strain evidence="2 3">ST58-10</strain>
    </source>
</reference>
<proteinExistence type="predicted"/>
<keyword evidence="1" id="KW-1133">Transmembrane helix</keyword>
<dbReference type="KEGG" id="mars:A8C75_11720"/>
<evidence type="ECO:0000313" key="3">
    <source>
        <dbReference type="Proteomes" id="UP000078070"/>
    </source>
</evidence>
<keyword evidence="3" id="KW-1185">Reference proteome</keyword>
<name>A0A1A9EY57_9GAMM</name>
<dbReference type="OrthoDB" id="6088918at2"/>
<accession>A0A1A9EY57</accession>
<dbReference type="RefSeq" id="WP_067382360.1">
    <property type="nucleotide sequence ID" value="NZ_CP015839.1"/>
</dbReference>
<keyword evidence="1" id="KW-0472">Membrane</keyword>
<gene>
    <name evidence="2" type="ORF">A8C75_11720</name>
</gene>
<feature type="transmembrane region" description="Helical" evidence="1">
    <location>
        <begin position="6"/>
        <end position="34"/>
    </location>
</feature>
<dbReference type="AlphaFoldDB" id="A0A1A9EY57"/>
<keyword evidence="1" id="KW-0812">Transmembrane</keyword>
<evidence type="ECO:0000313" key="2">
    <source>
        <dbReference type="EMBL" id="ANG63074.1"/>
    </source>
</evidence>
<organism evidence="2 3">
    <name type="scientific">Marinobacterium aestuarii</name>
    <dbReference type="NCBI Taxonomy" id="1821621"/>
    <lineage>
        <taxon>Bacteria</taxon>
        <taxon>Pseudomonadati</taxon>
        <taxon>Pseudomonadota</taxon>
        <taxon>Gammaproteobacteria</taxon>
        <taxon>Oceanospirillales</taxon>
        <taxon>Oceanospirillaceae</taxon>
        <taxon>Marinobacterium</taxon>
    </lineage>
</organism>
<feature type="transmembrane region" description="Helical" evidence="1">
    <location>
        <begin position="76"/>
        <end position="98"/>
    </location>
</feature>
<reference evidence="3" key="1">
    <citation type="submission" date="2016-05" db="EMBL/GenBank/DDBJ databases">
        <authorList>
            <person name="Baek K."/>
            <person name="Yang S.-J."/>
        </authorList>
    </citation>
    <scope>NUCLEOTIDE SEQUENCE [LARGE SCALE GENOMIC DNA]</scope>
    <source>
        <strain evidence="3">ST58-10</strain>
    </source>
</reference>
<sequence length="166" mass="18055">MKTIFWAVSVTLATVAIVASLYLNTILGLFGLATTSINALQELRSSKQVVEQMKQRHQGKKVSASKRLVKRSTKRIGSTLLAAATVGTVAVTAVMVGLEVEDYCDEKQSLHEDASILYGTGSAFDSEQCFDEGREELVRLVLDAKNASVDRVLSTFRAKADDRSDP</sequence>
<dbReference type="EMBL" id="CP015839">
    <property type="protein sequence ID" value="ANG63074.1"/>
    <property type="molecule type" value="Genomic_DNA"/>
</dbReference>
<protein>
    <submittedName>
        <fullName evidence="2">Uncharacterized protein</fullName>
    </submittedName>
</protein>
<evidence type="ECO:0000256" key="1">
    <source>
        <dbReference type="SAM" id="Phobius"/>
    </source>
</evidence>